<reference evidence="1 2" key="1">
    <citation type="submission" date="2016-10" db="EMBL/GenBank/DDBJ databases">
        <authorList>
            <person name="de Groot N.N."/>
        </authorList>
    </citation>
    <scope>NUCLEOTIDE SEQUENCE [LARGE SCALE GENOMIC DNA]</scope>
    <source>
        <strain evidence="1 2">DSM 11363</strain>
    </source>
</reference>
<evidence type="ECO:0000313" key="2">
    <source>
        <dbReference type="Proteomes" id="UP000182332"/>
    </source>
</evidence>
<evidence type="ECO:0000313" key="1">
    <source>
        <dbReference type="EMBL" id="SET76822.1"/>
    </source>
</evidence>
<dbReference type="AlphaFoldDB" id="A0A1I0GZF2"/>
<proteinExistence type="predicted"/>
<dbReference type="Pfam" id="PF07409">
    <property type="entry name" value="GP46"/>
    <property type="match status" value="1"/>
</dbReference>
<organism evidence="1 2">
    <name type="scientific">Pseudomonas graminis</name>
    <dbReference type="NCBI Taxonomy" id="158627"/>
    <lineage>
        <taxon>Bacteria</taxon>
        <taxon>Pseudomonadati</taxon>
        <taxon>Pseudomonadota</taxon>
        <taxon>Gammaproteobacteria</taxon>
        <taxon>Pseudomonadales</taxon>
        <taxon>Pseudomonadaceae</taxon>
        <taxon>Pseudomonas</taxon>
    </lineage>
</organism>
<sequence length="134" mass="15355">MTIITIDDQKTSLRRAVEISLFTWCRAAPSDQLDDDERYGYWGDSFPLVAGDQLGSRLWLLRRRKLTPETIGDAVTFARDALRWLVDDSHVIDVQVLTERAGPSRLNLGTILTLPNGERLEIYPHENWQVLYAV</sequence>
<dbReference type="Proteomes" id="UP000182332">
    <property type="component" value="Unassembled WGS sequence"/>
</dbReference>
<dbReference type="OrthoDB" id="5677166at2"/>
<dbReference type="RefSeq" id="WP_074891325.1">
    <property type="nucleotide sequence ID" value="NZ_FOHW01000024.1"/>
</dbReference>
<gene>
    <name evidence="1" type="ORF">SAMN05216197_12475</name>
</gene>
<dbReference type="InterPro" id="IPR010877">
    <property type="entry name" value="Phage_Mu_Gp46"/>
</dbReference>
<protein>
    <submittedName>
        <fullName evidence="1">Mu-like prophage protein gp46</fullName>
    </submittedName>
</protein>
<accession>A0A1I0GZF2</accession>
<dbReference type="EMBL" id="FOHW01000024">
    <property type="protein sequence ID" value="SET76822.1"/>
    <property type="molecule type" value="Genomic_DNA"/>
</dbReference>
<name>A0A1I0GZF2_9PSED</name>